<keyword evidence="11" id="KW-1133">Transmembrane helix</keyword>
<feature type="compositionally biased region" description="Basic and acidic residues" evidence="10">
    <location>
        <begin position="840"/>
        <end position="852"/>
    </location>
</feature>
<dbReference type="Proteomes" id="UP000182975">
    <property type="component" value="Unassembled WGS sequence"/>
</dbReference>
<dbReference type="InterPro" id="IPR004358">
    <property type="entry name" value="Sig_transdc_His_kin-like_C"/>
</dbReference>
<evidence type="ECO:0000256" key="2">
    <source>
        <dbReference type="ARBA" id="ARBA00004236"/>
    </source>
</evidence>
<dbReference type="InterPro" id="IPR036097">
    <property type="entry name" value="HisK_dim/P_sf"/>
</dbReference>
<evidence type="ECO:0000256" key="7">
    <source>
        <dbReference type="ARBA" id="ARBA00023012"/>
    </source>
</evidence>
<organism evidence="14 15">
    <name type="scientific">Denitrobacterium detoxificans</name>
    <dbReference type="NCBI Taxonomy" id="79604"/>
    <lineage>
        <taxon>Bacteria</taxon>
        <taxon>Bacillati</taxon>
        <taxon>Actinomycetota</taxon>
        <taxon>Coriobacteriia</taxon>
        <taxon>Eggerthellales</taxon>
        <taxon>Eggerthellaceae</taxon>
        <taxon>Denitrobacterium</taxon>
    </lineage>
</organism>
<dbReference type="CDD" id="cd00082">
    <property type="entry name" value="HisKA"/>
    <property type="match status" value="1"/>
</dbReference>
<dbReference type="SUPFAM" id="SSF47384">
    <property type="entry name" value="Homodimeric domain of signal transducing histidine kinase"/>
    <property type="match status" value="1"/>
</dbReference>
<dbReference type="EMBL" id="FOEC01000001">
    <property type="protein sequence ID" value="SEO41179.1"/>
    <property type="molecule type" value="Genomic_DNA"/>
</dbReference>
<dbReference type="SUPFAM" id="SSF52172">
    <property type="entry name" value="CheY-like"/>
    <property type="match status" value="2"/>
</dbReference>
<dbReference type="PANTHER" id="PTHR43719">
    <property type="entry name" value="TWO-COMPONENT HISTIDINE KINASE"/>
    <property type="match status" value="1"/>
</dbReference>
<protein>
    <recommendedName>
        <fullName evidence="8">Circadian input-output histidine kinase CikA</fullName>
        <ecNumber evidence="4">2.7.13.3</ecNumber>
    </recommendedName>
</protein>
<dbReference type="PRINTS" id="PR00344">
    <property type="entry name" value="BCTRLSENSOR"/>
</dbReference>
<evidence type="ECO:0000256" key="5">
    <source>
        <dbReference type="ARBA" id="ARBA00022553"/>
    </source>
</evidence>
<reference evidence="15" key="1">
    <citation type="submission" date="2016-10" db="EMBL/GenBank/DDBJ databases">
        <authorList>
            <person name="Varghese N."/>
        </authorList>
    </citation>
    <scope>NUCLEOTIDE SEQUENCE [LARGE SCALE GENOMIC DNA]</scope>
    <source>
        <strain evidence="15">DSM 21843</strain>
    </source>
</reference>
<feature type="domain" description="Histidine kinase" evidence="12">
    <location>
        <begin position="341"/>
        <end position="565"/>
    </location>
</feature>
<dbReference type="GO" id="GO:0000155">
    <property type="term" value="F:phosphorelay sensor kinase activity"/>
    <property type="evidence" value="ECO:0007669"/>
    <property type="project" value="InterPro"/>
</dbReference>
<evidence type="ECO:0000256" key="6">
    <source>
        <dbReference type="ARBA" id="ARBA00022777"/>
    </source>
</evidence>
<dbReference type="SMART" id="SM00388">
    <property type="entry name" value="HisKA"/>
    <property type="match status" value="1"/>
</dbReference>
<comment type="catalytic activity">
    <reaction evidence="1">
        <text>ATP + protein L-histidine = ADP + protein N-phospho-L-histidine.</text>
        <dbReference type="EC" id="2.7.13.3"/>
    </reaction>
</comment>
<evidence type="ECO:0000256" key="11">
    <source>
        <dbReference type="SAM" id="Phobius"/>
    </source>
</evidence>
<feature type="modified residue" description="4-aspartylphosphate" evidence="9">
    <location>
        <position position="633"/>
    </location>
</feature>
<evidence type="ECO:0000259" key="13">
    <source>
        <dbReference type="PROSITE" id="PS50110"/>
    </source>
</evidence>
<feature type="transmembrane region" description="Helical" evidence="11">
    <location>
        <begin position="6"/>
        <end position="24"/>
    </location>
</feature>
<keyword evidence="11" id="KW-0812">Transmembrane</keyword>
<dbReference type="RefSeq" id="WP_066664583.1">
    <property type="nucleotide sequence ID" value="NZ_FOEC01000001.1"/>
</dbReference>
<dbReference type="Pfam" id="PF02518">
    <property type="entry name" value="HATPase_c"/>
    <property type="match status" value="1"/>
</dbReference>
<evidence type="ECO:0000256" key="4">
    <source>
        <dbReference type="ARBA" id="ARBA00012438"/>
    </source>
</evidence>
<proteinExistence type="inferred from homology"/>
<evidence type="ECO:0000256" key="10">
    <source>
        <dbReference type="SAM" id="MobiDB-lite"/>
    </source>
</evidence>
<feature type="modified residue" description="4-aspartylphosphate" evidence="9">
    <location>
        <position position="771"/>
    </location>
</feature>
<dbReference type="InterPro" id="IPR003661">
    <property type="entry name" value="HisK_dim/P_dom"/>
</dbReference>
<feature type="transmembrane region" description="Helical" evidence="11">
    <location>
        <begin position="293"/>
        <end position="313"/>
    </location>
</feature>
<name>A0A1H8PGQ1_9ACTN</name>
<keyword evidence="15" id="KW-1185">Reference proteome</keyword>
<gene>
    <name evidence="14" type="ORF">SAMN02910314_00166</name>
</gene>
<dbReference type="PROSITE" id="PS50110">
    <property type="entry name" value="RESPONSE_REGULATORY"/>
    <property type="match status" value="2"/>
</dbReference>
<dbReference type="InterPro" id="IPR036890">
    <property type="entry name" value="HATPase_C_sf"/>
</dbReference>
<dbReference type="PANTHER" id="PTHR43719:SF28">
    <property type="entry name" value="PEROXIDE STRESS-ACTIVATED HISTIDINE KINASE MAK1-RELATED"/>
    <property type="match status" value="1"/>
</dbReference>
<dbReference type="AlphaFoldDB" id="A0A1H8PGQ1"/>
<dbReference type="InterPro" id="IPR005467">
    <property type="entry name" value="His_kinase_dom"/>
</dbReference>
<comment type="subcellular location">
    <subcellularLocation>
        <location evidence="2">Cell membrane</location>
    </subcellularLocation>
</comment>
<dbReference type="EC" id="2.7.13.3" evidence="4"/>
<keyword evidence="6 14" id="KW-0808">Transferase</keyword>
<keyword evidence="11" id="KW-0472">Membrane</keyword>
<dbReference type="InterPro" id="IPR003594">
    <property type="entry name" value="HATPase_dom"/>
</dbReference>
<dbReference type="CDD" id="cd16922">
    <property type="entry name" value="HATPase_EvgS-ArcB-TorS-like"/>
    <property type="match status" value="1"/>
</dbReference>
<dbReference type="Gene3D" id="1.10.287.130">
    <property type="match status" value="1"/>
</dbReference>
<keyword evidence="7" id="KW-0902">Two-component regulatory system</keyword>
<dbReference type="OrthoDB" id="3170569at2"/>
<dbReference type="Gene3D" id="3.30.565.10">
    <property type="entry name" value="Histidine kinase-like ATPase, C-terminal domain"/>
    <property type="match status" value="1"/>
</dbReference>
<dbReference type="GO" id="GO:0005886">
    <property type="term" value="C:plasma membrane"/>
    <property type="evidence" value="ECO:0007669"/>
    <property type="project" value="UniProtKB-SubCell"/>
</dbReference>
<dbReference type="InterPro" id="IPR001789">
    <property type="entry name" value="Sig_transdc_resp-reg_receiver"/>
</dbReference>
<evidence type="ECO:0000256" key="3">
    <source>
        <dbReference type="ARBA" id="ARBA00006402"/>
    </source>
</evidence>
<dbReference type="SMART" id="SM00387">
    <property type="entry name" value="HATPase_c"/>
    <property type="match status" value="1"/>
</dbReference>
<sequence length="869" mass="96751">MKKIAIIAANVIIIAAILIFVVLYSRFESSESYKGQVENFENTTVALEQVTGNYLEGEQRICDVWARYINNKSMTMEEAADYIRASHVLENTSAHLIDLDTLTGLSTRPKQGTTDDYAVSYERVGLLEDVDWINEIGESINISRAYTNPMNGEQSLAFCNKVTLKDVESEKPKDALLLRVIPVSELEQKWVLPQQQFAHAELSIIDADGDYILKGHSFKNSSFFEFYNSYNPSDPASTKELFNEVTSSTGSISMFDSHGQECILAYTPVTATAGWTMLGFVPAQDLHVGTENWLLVGVVSAGLLILFLCDLFFMRYLNKRLQATAKEAESANKAKTDFLSTMSHDIRTPMNAIIGLTSIAEKNLGDVESTRESLRKISLANNHLLTLINDILDISKVESGKLKLSPLTFSIVETVENLVNISQPMIKEKNIEFSFHIYRIEKEYLYADQLRLNQIYINILSNAIKYTEPGGRVSVDMREEESAQPGCIKLTYVVADTGIGMSPEYMETMYQPFSRQIDSRVNSIQGTGLGLAITKQMVDLMGGTIECESKQGEGTTFTVVLDIPVADRQRDDMQLEPIDVLIIDDDEIMLETATDALESLGATVEQARSGLEALGMIEHRHLSGKDYGVVIVDWKMPEVDGVETINRIHSDIGVDIPILLISAYDWSEIEDAAKEAGADGFVSKPLFRSTLYDKINELIGKESTSQEPEDDYADLQGLRVLIVEDNDINWEVVSAMLAMFGIITDRAENGRICVDMMRRAEEGDYQLIFMDVQMPEMNGLDATRAIRSMEDSWASSIPIVAMTADAFSENVTECLNAGMNGHIAKPVDMKLVIKEIRRATEERGGREKDDVHTLGGADSPVSDSMQQLD</sequence>
<dbReference type="CDD" id="cd17546">
    <property type="entry name" value="REC_hyHK_CKI1_RcsC-like"/>
    <property type="match status" value="2"/>
</dbReference>
<evidence type="ECO:0000256" key="8">
    <source>
        <dbReference type="ARBA" id="ARBA00074306"/>
    </source>
</evidence>
<dbReference type="FunFam" id="3.30.565.10:FF:000010">
    <property type="entry name" value="Sensor histidine kinase RcsC"/>
    <property type="match status" value="1"/>
</dbReference>
<evidence type="ECO:0000256" key="1">
    <source>
        <dbReference type="ARBA" id="ARBA00000085"/>
    </source>
</evidence>
<dbReference type="Pfam" id="PF00072">
    <property type="entry name" value="Response_reg"/>
    <property type="match status" value="2"/>
</dbReference>
<dbReference type="SMART" id="SM00448">
    <property type="entry name" value="REC"/>
    <property type="match status" value="2"/>
</dbReference>
<dbReference type="Gene3D" id="3.40.50.2300">
    <property type="match status" value="2"/>
</dbReference>
<evidence type="ECO:0000256" key="9">
    <source>
        <dbReference type="PROSITE-ProRule" id="PRU00169"/>
    </source>
</evidence>
<feature type="domain" description="Response regulatory" evidence="13">
    <location>
        <begin position="719"/>
        <end position="840"/>
    </location>
</feature>
<feature type="region of interest" description="Disordered" evidence="10">
    <location>
        <begin position="840"/>
        <end position="869"/>
    </location>
</feature>
<dbReference type="Pfam" id="PF00512">
    <property type="entry name" value="HisKA"/>
    <property type="match status" value="1"/>
</dbReference>
<comment type="similarity">
    <text evidence="3">In the N-terminal section; belongs to the phytochrome family.</text>
</comment>
<accession>A0A1H8PGQ1</accession>
<keyword evidence="5 9" id="KW-0597">Phosphoprotein</keyword>
<dbReference type="InterPro" id="IPR050956">
    <property type="entry name" value="2C_system_His_kinase"/>
</dbReference>
<dbReference type="InterPro" id="IPR011006">
    <property type="entry name" value="CheY-like_superfamily"/>
</dbReference>
<evidence type="ECO:0000259" key="12">
    <source>
        <dbReference type="PROSITE" id="PS50109"/>
    </source>
</evidence>
<dbReference type="PROSITE" id="PS50109">
    <property type="entry name" value="HIS_KIN"/>
    <property type="match status" value="1"/>
</dbReference>
<feature type="domain" description="Response regulatory" evidence="13">
    <location>
        <begin position="579"/>
        <end position="699"/>
    </location>
</feature>
<dbReference type="SUPFAM" id="SSF55874">
    <property type="entry name" value="ATPase domain of HSP90 chaperone/DNA topoisomerase II/histidine kinase"/>
    <property type="match status" value="1"/>
</dbReference>
<evidence type="ECO:0000313" key="14">
    <source>
        <dbReference type="EMBL" id="SEO41179.1"/>
    </source>
</evidence>
<keyword evidence="6 14" id="KW-0418">Kinase</keyword>
<evidence type="ECO:0000313" key="15">
    <source>
        <dbReference type="Proteomes" id="UP000182975"/>
    </source>
</evidence>